<dbReference type="Proteomes" id="UP000727456">
    <property type="component" value="Unassembled WGS sequence"/>
</dbReference>
<evidence type="ECO:0000256" key="1">
    <source>
        <dbReference type="SAM" id="SignalP"/>
    </source>
</evidence>
<evidence type="ECO:0000313" key="3">
    <source>
        <dbReference type="Proteomes" id="UP000727456"/>
    </source>
</evidence>
<organism evidence="2 3">
    <name type="scientific">Sphingomonas vulcanisoli</name>
    <dbReference type="NCBI Taxonomy" id="1658060"/>
    <lineage>
        <taxon>Bacteria</taxon>
        <taxon>Pseudomonadati</taxon>
        <taxon>Pseudomonadota</taxon>
        <taxon>Alphaproteobacteria</taxon>
        <taxon>Sphingomonadales</taxon>
        <taxon>Sphingomonadaceae</taxon>
        <taxon>Sphingomonas</taxon>
    </lineage>
</organism>
<dbReference type="EMBL" id="JAAOZC010000003">
    <property type="protein sequence ID" value="NIJ07905.1"/>
    <property type="molecule type" value="Genomic_DNA"/>
</dbReference>
<protein>
    <submittedName>
        <fullName evidence="2">Spy/CpxP family protein refolding chaperone</fullName>
    </submittedName>
</protein>
<comment type="caution">
    <text evidence="2">The sequence shown here is derived from an EMBL/GenBank/DDBJ whole genome shotgun (WGS) entry which is preliminary data.</text>
</comment>
<gene>
    <name evidence="2" type="ORF">FHS31_001515</name>
</gene>
<proteinExistence type="predicted"/>
<feature type="chain" id="PRO_5047543953" evidence="1">
    <location>
        <begin position="21"/>
        <end position="128"/>
    </location>
</feature>
<keyword evidence="1" id="KW-0732">Signal</keyword>
<keyword evidence="3" id="KW-1185">Reference proteome</keyword>
<dbReference type="RefSeq" id="WP_167072753.1">
    <property type="nucleotide sequence ID" value="NZ_JAAOZC010000003.1"/>
</dbReference>
<accession>A0ABX0TUB1</accession>
<sequence>MKKIILTATAALMLAGAASAQYAPPPPPPGAAYAPHAWDRDAFWRGAPESPRARIDFLQDRISRGAADGSLSRREAARANRELNNIRSWIRRMHWQDDGRLTPDQRAQVQDRLDWLSGQIRWMRHNGW</sequence>
<feature type="signal peptide" evidence="1">
    <location>
        <begin position="1"/>
        <end position="20"/>
    </location>
</feature>
<reference evidence="2 3" key="1">
    <citation type="submission" date="2020-03" db="EMBL/GenBank/DDBJ databases">
        <title>Genomic Encyclopedia of Type Strains, Phase III (KMG-III): the genomes of soil and plant-associated and newly described type strains.</title>
        <authorList>
            <person name="Whitman W."/>
        </authorList>
    </citation>
    <scope>NUCLEOTIDE SEQUENCE [LARGE SCALE GENOMIC DNA]</scope>
    <source>
        <strain evidence="2 3">CECT 8804</strain>
    </source>
</reference>
<evidence type="ECO:0000313" key="2">
    <source>
        <dbReference type="EMBL" id="NIJ07905.1"/>
    </source>
</evidence>
<name>A0ABX0TUB1_9SPHN</name>